<keyword evidence="1" id="KW-0677">Repeat</keyword>
<dbReference type="Gene3D" id="1.25.40.10">
    <property type="entry name" value="Tetratricopeptide repeat domain"/>
    <property type="match status" value="1"/>
</dbReference>
<evidence type="ECO:0000256" key="2">
    <source>
        <dbReference type="PROSITE-ProRule" id="PRU00708"/>
    </source>
</evidence>
<dbReference type="InterPro" id="IPR002885">
    <property type="entry name" value="PPR_rpt"/>
</dbReference>
<dbReference type="InterPro" id="IPR051222">
    <property type="entry name" value="PPR/CCM1_RNA-binding"/>
</dbReference>
<dbReference type="STRING" id="341454.A0A4S2N421"/>
<dbReference type="EMBL" id="ML220113">
    <property type="protein sequence ID" value="TGZ83999.1"/>
    <property type="molecule type" value="Genomic_DNA"/>
</dbReference>
<dbReference type="OrthoDB" id="185373at2759"/>
<dbReference type="AlphaFoldDB" id="A0A4S2N421"/>
<evidence type="ECO:0000256" key="4">
    <source>
        <dbReference type="SAM" id="MobiDB-lite"/>
    </source>
</evidence>
<dbReference type="PROSITE" id="PS51375">
    <property type="entry name" value="PPR"/>
    <property type="match status" value="2"/>
</dbReference>
<feature type="region of interest" description="Disordered" evidence="4">
    <location>
        <begin position="882"/>
        <end position="905"/>
    </location>
</feature>
<evidence type="ECO:0000313" key="6">
    <source>
        <dbReference type="Proteomes" id="UP000298138"/>
    </source>
</evidence>
<protein>
    <recommendedName>
        <fullName evidence="7">Pentatricopeptide repeat protein</fullName>
    </recommendedName>
</protein>
<feature type="repeat" description="PPR" evidence="2">
    <location>
        <begin position="660"/>
        <end position="694"/>
    </location>
</feature>
<name>A0A4S2N421_9PEZI</name>
<sequence>MATESMLICWIEGQSEDLDQHPYIPVEWRLAKPLSIRREDLSHDDRRRQGKESSVGDPFLSSDPIPERPIWCDEDDVRGPPHPTRSSKHFTQKEVEAIHIAMDARKAKIEAEDQALDRCVGQHGDRMTTYLYPYVAPAVQAMERGIKELEDEITLLEIELERYRHHRAAVRWLLSRGRSAEAVFQQAQFLPDPLPLTYVEEVLGYVAVRRRAFRLSVVLLEALASRARSHELGAIFSFLVLERLGPMLTSAKSSTQPAVEKLSLKFTELLNRITAVRGAGRRIVLSKEAIRVLVDAAPAATLSELYTALVLAHGGEYKAAISVYEVLRVIARLCRPESGESKWHAAFAVLQTLDGDRLLYKRYSRHVMYIVLQTALTNSSKDEKDMVAEILSFIARNSPANWSPDRVLLHHRMSKALAELDGAVLESHFKEFVDSGKTPDMVTLNILHNYYKRIGDEGSRQAIVAEAFAITRPSVEFATDILHALVLSHEPFEAVFREYRQHFLTADLSHFGIIAHIPSILPESEQETLGLYKPDDVTIAVMIQSYINNTHSIQAIWHVYSSYQRLLTGRHAATRYHAIRKTLMKSGPYIPHMIMLALSRYRRGLPYIANILEDLMRPGAPLKADVYSWSIFLRGLTLHGKQDEAELVLKMMQQRNLSPNVVTWTTLLVGYVHSADHDAVERVLQAMMDNGVTPNTQTWAAVIKSCFMEEDGTGDWRAGDAFRRMLDMGIVPDKHVHDALEGVRDRYAFEAGLSGERMEGDSVFEEGELSYPEVRVRDNVRAFAGGRGSEDLKEVFNIEEDPLKSRIRERDEEDQVVEGMLHAAEQKPVVQVMDFSIADEEAMRQEEELKMELEREKKRIAEERRRITESMFEEGDLTWAEAKGAGVDAEERREGVDMAGGKERS</sequence>
<reference evidence="5 6" key="1">
    <citation type="submission" date="2019-04" db="EMBL/GenBank/DDBJ databases">
        <title>Comparative genomics and transcriptomics to analyze fruiting body development in filamentous ascomycetes.</title>
        <authorList>
            <consortium name="DOE Joint Genome Institute"/>
            <person name="Lutkenhaus R."/>
            <person name="Traeger S."/>
            <person name="Breuer J."/>
            <person name="Kuo A."/>
            <person name="Lipzen A."/>
            <person name="Pangilinan J."/>
            <person name="Dilworth D."/>
            <person name="Sandor L."/>
            <person name="Poggeler S."/>
            <person name="Barry K."/>
            <person name="Grigoriev I.V."/>
            <person name="Nowrousian M."/>
        </authorList>
    </citation>
    <scope>NUCLEOTIDE SEQUENCE [LARGE SCALE GENOMIC DNA]</scope>
    <source>
        <strain evidence="5 6">CBS 389.68</strain>
    </source>
</reference>
<dbReference type="PANTHER" id="PTHR47942">
    <property type="entry name" value="TETRATRICOPEPTIDE REPEAT (TPR)-LIKE SUPERFAMILY PROTEIN-RELATED"/>
    <property type="match status" value="1"/>
</dbReference>
<organism evidence="5 6">
    <name type="scientific">Ascodesmis nigricans</name>
    <dbReference type="NCBI Taxonomy" id="341454"/>
    <lineage>
        <taxon>Eukaryota</taxon>
        <taxon>Fungi</taxon>
        <taxon>Dikarya</taxon>
        <taxon>Ascomycota</taxon>
        <taxon>Pezizomycotina</taxon>
        <taxon>Pezizomycetes</taxon>
        <taxon>Pezizales</taxon>
        <taxon>Ascodesmidaceae</taxon>
        <taxon>Ascodesmis</taxon>
    </lineage>
</organism>
<dbReference type="Pfam" id="PF13812">
    <property type="entry name" value="PPR_3"/>
    <property type="match status" value="1"/>
</dbReference>
<keyword evidence="3" id="KW-0175">Coiled coil</keyword>
<dbReference type="Proteomes" id="UP000298138">
    <property type="component" value="Unassembled WGS sequence"/>
</dbReference>
<feature type="coiled-coil region" evidence="3">
    <location>
        <begin position="139"/>
        <end position="166"/>
    </location>
</feature>
<feature type="region of interest" description="Disordered" evidence="4">
    <location>
        <begin position="39"/>
        <end position="89"/>
    </location>
</feature>
<evidence type="ECO:0000256" key="1">
    <source>
        <dbReference type="ARBA" id="ARBA00022737"/>
    </source>
</evidence>
<feature type="repeat" description="PPR" evidence="2">
    <location>
        <begin position="625"/>
        <end position="659"/>
    </location>
</feature>
<feature type="compositionally biased region" description="Basic and acidic residues" evidence="4">
    <location>
        <begin position="889"/>
        <end position="905"/>
    </location>
</feature>
<dbReference type="NCBIfam" id="TIGR00756">
    <property type="entry name" value="PPR"/>
    <property type="match status" value="2"/>
</dbReference>
<feature type="compositionally biased region" description="Basic and acidic residues" evidence="4">
    <location>
        <begin position="39"/>
        <end position="51"/>
    </location>
</feature>
<evidence type="ECO:0008006" key="7">
    <source>
        <dbReference type="Google" id="ProtNLM"/>
    </source>
</evidence>
<gene>
    <name evidence="5" type="ORF">EX30DRAFT_96414</name>
</gene>
<dbReference type="PANTHER" id="PTHR47942:SF63">
    <property type="entry name" value="PENTATRICOPEPTIDE REPEAT-CONTAINING PROTEIN"/>
    <property type="match status" value="1"/>
</dbReference>
<feature type="coiled-coil region" evidence="3">
    <location>
        <begin position="836"/>
        <end position="870"/>
    </location>
</feature>
<accession>A0A4S2N421</accession>
<evidence type="ECO:0000313" key="5">
    <source>
        <dbReference type="EMBL" id="TGZ83999.1"/>
    </source>
</evidence>
<evidence type="ECO:0000256" key="3">
    <source>
        <dbReference type="SAM" id="Coils"/>
    </source>
</evidence>
<proteinExistence type="predicted"/>
<dbReference type="InterPro" id="IPR011990">
    <property type="entry name" value="TPR-like_helical_dom_sf"/>
</dbReference>
<dbReference type="InParanoid" id="A0A4S2N421"/>
<keyword evidence="6" id="KW-1185">Reference proteome</keyword>